<dbReference type="GO" id="GO:0009002">
    <property type="term" value="F:serine-type D-Ala-D-Ala carboxypeptidase activity"/>
    <property type="evidence" value="ECO:0007669"/>
    <property type="project" value="InterPro"/>
</dbReference>
<accession>A0A2M6WTP1</accession>
<dbReference type="InterPro" id="IPR001967">
    <property type="entry name" value="Peptidase_S11_N"/>
</dbReference>
<evidence type="ECO:0000259" key="10">
    <source>
        <dbReference type="Pfam" id="PF00768"/>
    </source>
</evidence>
<feature type="active site" description="Proton acceptor" evidence="7">
    <location>
        <position position="112"/>
    </location>
</feature>
<dbReference type="PRINTS" id="PR00725">
    <property type="entry name" value="DADACBPTASE1"/>
</dbReference>
<feature type="active site" description="Acyl-ester intermediate" evidence="7">
    <location>
        <position position="109"/>
    </location>
</feature>
<evidence type="ECO:0000256" key="3">
    <source>
        <dbReference type="ARBA" id="ARBA00022801"/>
    </source>
</evidence>
<dbReference type="PANTHER" id="PTHR21581:SF6">
    <property type="entry name" value="TRAFFICKING PROTEIN PARTICLE COMPLEX SUBUNIT 12"/>
    <property type="match status" value="1"/>
</dbReference>
<comment type="similarity">
    <text evidence="1 9">Belongs to the peptidase S11 family.</text>
</comment>
<dbReference type="Pfam" id="PF00768">
    <property type="entry name" value="Peptidase_S11"/>
    <property type="match status" value="1"/>
</dbReference>
<gene>
    <name evidence="11" type="ORF">COT94_01700</name>
</gene>
<reference evidence="12" key="1">
    <citation type="submission" date="2017-09" db="EMBL/GenBank/DDBJ databases">
        <title>Depth-based differentiation of microbial function through sediment-hosted aquifers and enrichment of novel symbionts in the deep terrestrial subsurface.</title>
        <authorList>
            <person name="Probst A.J."/>
            <person name="Ladd B."/>
            <person name="Jarett J.K."/>
            <person name="Geller-Mcgrath D.E."/>
            <person name="Sieber C.M.K."/>
            <person name="Emerson J.B."/>
            <person name="Anantharaman K."/>
            <person name="Thomas B.C."/>
            <person name="Malmstrom R."/>
            <person name="Stieglmeier M."/>
            <person name="Klingl A."/>
            <person name="Woyke T."/>
            <person name="Ryan C.M."/>
            <person name="Banfield J.F."/>
        </authorList>
    </citation>
    <scope>NUCLEOTIDE SEQUENCE [LARGE SCALE GENOMIC DNA]</scope>
</reference>
<comment type="caution">
    <text evidence="11">The sequence shown here is derived from an EMBL/GenBank/DDBJ whole genome shotgun (WGS) entry which is preliminary data.</text>
</comment>
<keyword evidence="6" id="KW-0961">Cell wall biogenesis/degradation</keyword>
<dbReference type="InterPro" id="IPR018044">
    <property type="entry name" value="Peptidase_S11"/>
</dbReference>
<feature type="domain" description="Peptidase S11 D-alanyl-D-alanine carboxypeptidase A N-terminal" evidence="10">
    <location>
        <begin position="82"/>
        <end position="303"/>
    </location>
</feature>
<keyword evidence="2" id="KW-0732">Signal</keyword>
<dbReference type="AlphaFoldDB" id="A0A2M6WTP1"/>
<evidence type="ECO:0000256" key="1">
    <source>
        <dbReference type="ARBA" id="ARBA00007164"/>
    </source>
</evidence>
<keyword evidence="4" id="KW-0133">Cell shape</keyword>
<evidence type="ECO:0000256" key="7">
    <source>
        <dbReference type="PIRSR" id="PIRSR618044-1"/>
    </source>
</evidence>
<evidence type="ECO:0000313" key="11">
    <source>
        <dbReference type="EMBL" id="PIT96162.1"/>
    </source>
</evidence>
<evidence type="ECO:0000256" key="6">
    <source>
        <dbReference type="ARBA" id="ARBA00023316"/>
    </source>
</evidence>
<proteinExistence type="inferred from homology"/>
<evidence type="ECO:0000256" key="9">
    <source>
        <dbReference type="RuleBase" id="RU004016"/>
    </source>
</evidence>
<protein>
    <recommendedName>
        <fullName evidence="10">Peptidase S11 D-alanyl-D-alanine carboxypeptidase A N-terminal domain-containing protein</fullName>
    </recommendedName>
</protein>
<dbReference type="InterPro" id="IPR012338">
    <property type="entry name" value="Beta-lactam/transpept-like"/>
</dbReference>
<dbReference type="GO" id="GO:0006508">
    <property type="term" value="P:proteolysis"/>
    <property type="evidence" value="ECO:0007669"/>
    <property type="project" value="InterPro"/>
</dbReference>
<dbReference type="GO" id="GO:0009252">
    <property type="term" value="P:peptidoglycan biosynthetic process"/>
    <property type="evidence" value="ECO:0007669"/>
    <property type="project" value="UniProtKB-KW"/>
</dbReference>
<name>A0A2M6WTP1_9BACT</name>
<dbReference type="GO" id="GO:0008360">
    <property type="term" value="P:regulation of cell shape"/>
    <property type="evidence" value="ECO:0007669"/>
    <property type="project" value="UniProtKB-KW"/>
</dbReference>
<organism evidence="11 12">
    <name type="scientific">Candidatus Falkowbacteria bacterium CG10_big_fil_rev_8_21_14_0_10_37_14</name>
    <dbReference type="NCBI Taxonomy" id="1974561"/>
    <lineage>
        <taxon>Bacteria</taxon>
        <taxon>Candidatus Falkowiibacteriota</taxon>
    </lineage>
</organism>
<sequence>MPWIILFLQIFLLNFNALLPNGQQSWLITQDVSEKTYELVIKIASRQLAMWRPNEGQTQLITVIPRSAPRLRPNAIGLTVGAVAGTAIDALSGEKLFIQKETEVRPIASITKLMTALVFLDHNPGWDKVYKVQASDQRDGGRVSFFEGDEVKVRDLFSSMLVASDNAAVVALVHSTGLSLTEFVDKMNERAKRLGLNNTSFADPTGLDNRNVSTVYEVTLLAREAWLRPEIQETALLDNYSFKTMQGDTRRIVSTDNLLADRGDYLRIQGGKTGYLDAAGYCFVGQFSKDGRVVIGAVLGAPTKEARFREVRRMAEWVYNNYRWVN</sequence>
<feature type="active site" evidence="7">
    <location>
        <position position="164"/>
    </location>
</feature>
<dbReference type="SUPFAM" id="SSF56601">
    <property type="entry name" value="beta-lactamase/transpeptidase-like"/>
    <property type="match status" value="1"/>
</dbReference>
<dbReference type="PANTHER" id="PTHR21581">
    <property type="entry name" value="D-ALANYL-D-ALANINE CARBOXYPEPTIDASE"/>
    <property type="match status" value="1"/>
</dbReference>
<dbReference type="Gene3D" id="3.40.710.10">
    <property type="entry name" value="DD-peptidase/beta-lactamase superfamily"/>
    <property type="match status" value="1"/>
</dbReference>
<feature type="binding site" evidence="8">
    <location>
        <position position="272"/>
    </location>
    <ligand>
        <name>substrate</name>
    </ligand>
</feature>
<evidence type="ECO:0000256" key="4">
    <source>
        <dbReference type="ARBA" id="ARBA00022960"/>
    </source>
</evidence>
<evidence type="ECO:0000313" key="12">
    <source>
        <dbReference type="Proteomes" id="UP000228533"/>
    </source>
</evidence>
<dbReference type="Proteomes" id="UP000228533">
    <property type="component" value="Unassembled WGS sequence"/>
</dbReference>
<keyword evidence="5" id="KW-0573">Peptidoglycan synthesis</keyword>
<evidence type="ECO:0000256" key="8">
    <source>
        <dbReference type="PIRSR" id="PIRSR618044-2"/>
    </source>
</evidence>
<evidence type="ECO:0000256" key="5">
    <source>
        <dbReference type="ARBA" id="ARBA00022984"/>
    </source>
</evidence>
<dbReference type="GO" id="GO:0071555">
    <property type="term" value="P:cell wall organization"/>
    <property type="evidence" value="ECO:0007669"/>
    <property type="project" value="UniProtKB-KW"/>
</dbReference>
<evidence type="ECO:0000256" key="2">
    <source>
        <dbReference type="ARBA" id="ARBA00022729"/>
    </source>
</evidence>
<dbReference type="EMBL" id="PFAM01000012">
    <property type="protein sequence ID" value="PIT96162.1"/>
    <property type="molecule type" value="Genomic_DNA"/>
</dbReference>
<keyword evidence="3" id="KW-0378">Hydrolase</keyword>